<proteinExistence type="predicted"/>
<name>A0AC34G713_9BILA</name>
<protein>
    <submittedName>
        <fullName evidence="2">Pre-mRNA-splicing factor 38</fullName>
    </submittedName>
</protein>
<organism evidence="1 2">
    <name type="scientific">Panagrolaimus sp. ES5</name>
    <dbReference type="NCBI Taxonomy" id="591445"/>
    <lineage>
        <taxon>Eukaryota</taxon>
        <taxon>Metazoa</taxon>
        <taxon>Ecdysozoa</taxon>
        <taxon>Nematoda</taxon>
        <taxon>Chromadorea</taxon>
        <taxon>Rhabditida</taxon>
        <taxon>Tylenchina</taxon>
        <taxon>Panagrolaimomorpha</taxon>
        <taxon>Panagrolaimoidea</taxon>
        <taxon>Panagrolaimidae</taxon>
        <taxon>Panagrolaimus</taxon>
    </lineage>
</organism>
<dbReference type="Proteomes" id="UP000887579">
    <property type="component" value="Unplaced"/>
</dbReference>
<dbReference type="WBParaSite" id="ES5_v2.g25569.t1">
    <property type="protein sequence ID" value="ES5_v2.g25569.t1"/>
    <property type="gene ID" value="ES5_v2.g25569"/>
</dbReference>
<evidence type="ECO:0000313" key="2">
    <source>
        <dbReference type="WBParaSite" id="ES5_v2.g25569.t1"/>
    </source>
</evidence>
<accession>A0AC34G713</accession>
<evidence type="ECO:0000313" key="1">
    <source>
        <dbReference type="Proteomes" id="UP000887579"/>
    </source>
</evidence>
<reference evidence="2" key="1">
    <citation type="submission" date="2022-11" db="UniProtKB">
        <authorList>
            <consortium name="WormBaseParasite"/>
        </authorList>
    </citation>
    <scope>IDENTIFICATION</scope>
</reference>
<sequence length="225" mass="26664">MANRLQREGAVVRGRNPQNLIEKIIKTRIYESMYWKEQCFGLATENVIDKGAELRFIGGVYGGNFKATPFLCLTLKLLQLQPEKEIIVEFIRQDDFKYIRALGAYYIRLTFTPVEIYKYLEPLYNDFRKLRYMNKEGRFELIHMDEFIDNLMRKEHYLDIKLPQIPVNSDEDEKRKKPKPRLVSRKRSRSRSRSPKRRSGKKTEEDEIAESNALRAKLGLAPLER</sequence>